<dbReference type="AlphaFoldDB" id="A0A9Q0YU95"/>
<keyword evidence="2" id="KW-1185">Reference proteome</keyword>
<dbReference type="PROSITE" id="PS51257">
    <property type="entry name" value="PROKAR_LIPOPROTEIN"/>
    <property type="match status" value="1"/>
</dbReference>
<protein>
    <submittedName>
        <fullName evidence="1">Uncharacterized protein</fullName>
    </submittedName>
</protein>
<sequence length="53" mass="6007">MSNKMGGHFTLCIHYIMFCGCRNCSRTRSRSGTQIFPRSHATCNCSGVTVYER</sequence>
<gene>
    <name evidence="1" type="ORF">HOLleu_31557</name>
</gene>
<accession>A0A9Q0YU95</accession>
<evidence type="ECO:0000313" key="2">
    <source>
        <dbReference type="Proteomes" id="UP001152320"/>
    </source>
</evidence>
<proteinExistence type="predicted"/>
<dbReference type="EMBL" id="JAIZAY010000016">
    <property type="protein sequence ID" value="KAJ8026656.1"/>
    <property type="molecule type" value="Genomic_DNA"/>
</dbReference>
<reference evidence="1" key="1">
    <citation type="submission" date="2021-10" db="EMBL/GenBank/DDBJ databases">
        <title>Tropical sea cucumber genome reveals ecological adaptation and Cuvierian tubules defense mechanism.</title>
        <authorList>
            <person name="Chen T."/>
        </authorList>
    </citation>
    <scope>NUCLEOTIDE SEQUENCE</scope>
    <source>
        <strain evidence="1">Nanhai2018</strain>
        <tissue evidence="1">Muscle</tissue>
    </source>
</reference>
<dbReference type="Proteomes" id="UP001152320">
    <property type="component" value="Chromosome 16"/>
</dbReference>
<name>A0A9Q0YU95_HOLLE</name>
<organism evidence="1 2">
    <name type="scientific">Holothuria leucospilota</name>
    <name type="common">Black long sea cucumber</name>
    <name type="synonym">Mertensiothuria leucospilota</name>
    <dbReference type="NCBI Taxonomy" id="206669"/>
    <lineage>
        <taxon>Eukaryota</taxon>
        <taxon>Metazoa</taxon>
        <taxon>Echinodermata</taxon>
        <taxon>Eleutherozoa</taxon>
        <taxon>Echinozoa</taxon>
        <taxon>Holothuroidea</taxon>
        <taxon>Aspidochirotacea</taxon>
        <taxon>Aspidochirotida</taxon>
        <taxon>Holothuriidae</taxon>
        <taxon>Holothuria</taxon>
    </lineage>
</organism>
<comment type="caution">
    <text evidence="1">The sequence shown here is derived from an EMBL/GenBank/DDBJ whole genome shotgun (WGS) entry which is preliminary data.</text>
</comment>
<evidence type="ECO:0000313" key="1">
    <source>
        <dbReference type="EMBL" id="KAJ8026656.1"/>
    </source>
</evidence>